<comment type="caution">
    <text evidence="1">The sequence shown here is derived from an EMBL/GenBank/DDBJ whole genome shotgun (WGS) entry which is preliminary data.</text>
</comment>
<evidence type="ECO:0000313" key="2">
    <source>
        <dbReference type="Proteomes" id="UP000745764"/>
    </source>
</evidence>
<protein>
    <submittedName>
        <fullName evidence="1">Uncharacterized protein</fullName>
    </submittedName>
</protein>
<evidence type="ECO:0000313" key="1">
    <source>
        <dbReference type="EMBL" id="CAD0110940.1"/>
    </source>
</evidence>
<sequence length="169" mass="18954">MAIENVMIETDQVVNFAVCCTIDMTVQAINQFLARVQKKELQESAVNILTLVHSLELQLWGPTKELRGNDTVLQSPFTGCTYFRVHQLLQDMKKATESKLDTNWFLVLDENSEQSSTAVIVRVEDGDVRSGRVAYPVASRYLSAASIAHPSLEEMIEIADWKHGGIIQD</sequence>
<proteinExistence type="predicted"/>
<dbReference type="Proteomes" id="UP000745764">
    <property type="component" value="Unassembled WGS sequence"/>
</dbReference>
<gene>
    <name evidence="1" type="ORF">AWRI4620_LOCUS5195</name>
</gene>
<dbReference type="OrthoDB" id="4483229at2759"/>
<accession>A0A9N8PSA8</accession>
<dbReference type="AlphaFoldDB" id="A0A9N8PSA8"/>
<name>A0A9N8PSA8_9PEZI</name>
<reference evidence="1" key="1">
    <citation type="submission" date="2020-06" db="EMBL/GenBank/DDBJ databases">
        <authorList>
            <person name="Onetto C."/>
        </authorList>
    </citation>
    <scope>NUCLEOTIDE SEQUENCE</scope>
</reference>
<dbReference type="EMBL" id="CAINUL010000008">
    <property type="protein sequence ID" value="CAD0110940.1"/>
    <property type="molecule type" value="Genomic_DNA"/>
</dbReference>
<keyword evidence="2" id="KW-1185">Reference proteome</keyword>
<organism evidence="1 2">
    <name type="scientific">Aureobasidium uvarum</name>
    <dbReference type="NCBI Taxonomy" id="2773716"/>
    <lineage>
        <taxon>Eukaryota</taxon>
        <taxon>Fungi</taxon>
        <taxon>Dikarya</taxon>
        <taxon>Ascomycota</taxon>
        <taxon>Pezizomycotina</taxon>
        <taxon>Dothideomycetes</taxon>
        <taxon>Dothideomycetidae</taxon>
        <taxon>Dothideales</taxon>
        <taxon>Saccotheciaceae</taxon>
        <taxon>Aureobasidium</taxon>
    </lineage>
</organism>